<organism evidence="4">
    <name type="scientific">marine metagenome</name>
    <dbReference type="NCBI Taxonomy" id="408172"/>
    <lineage>
        <taxon>unclassified sequences</taxon>
        <taxon>metagenomes</taxon>
        <taxon>ecological metagenomes</taxon>
    </lineage>
</organism>
<protein>
    <recommendedName>
        <fullName evidence="5">Concentrative nucleoside transporter C-terminal domain-containing protein</fullName>
    </recommendedName>
</protein>
<dbReference type="PANTHER" id="PTHR10590:SF4">
    <property type="entry name" value="SOLUTE CARRIER FAMILY 28 MEMBER 3"/>
    <property type="match status" value="1"/>
</dbReference>
<evidence type="ECO:0000259" key="2">
    <source>
        <dbReference type="Pfam" id="PF01773"/>
    </source>
</evidence>
<feature type="non-terminal residue" evidence="4">
    <location>
        <position position="179"/>
    </location>
</feature>
<dbReference type="EMBL" id="UINC01075576">
    <property type="protein sequence ID" value="SVC13895.1"/>
    <property type="molecule type" value="Genomic_DNA"/>
</dbReference>
<dbReference type="Pfam" id="PF01773">
    <property type="entry name" value="Nucleos_tra2_N"/>
    <property type="match status" value="1"/>
</dbReference>
<sequence>MIAFGLSNNRSKINLRTMCWGLGLQWLFAIFILKTPLGKPVFGFFDKVINKLISFSDAGGDFLFKSFVPEVGFHVGLINFAFRALPTIIFFSSLMALFYHLGIIQVIVKWIARIMQKSMGTSGSETLSISANIFVGQTEAPLMVRPFIQNMTQSELMAVMTGGFATVAGGVLAIYVKWL</sequence>
<evidence type="ECO:0008006" key="5">
    <source>
        <dbReference type="Google" id="ProtNLM"/>
    </source>
</evidence>
<evidence type="ECO:0000259" key="3">
    <source>
        <dbReference type="Pfam" id="PF07670"/>
    </source>
</evidence>
<dbReference type="InterPro" id="IPR002668">
    <property type="entry name" value="CNT_N_dom"/>
</dbReference>
<evidence type="ECO:0000256" key="1">
    <source>
        <dbReference type="SAM" id="Phobius"/>
    </source>
</evidence>
<proteinExistence type="predicted"/>
<name>A0A382JQE6_9ZZZZ</name>
<evidence type="ECO:0000313" key="4">
    <source>
        <dbReference type="EMBL" id="SVC13895.1"/>
    </source>
</evidence>
<keyword evidence="1" id="KW-1133">Transmembrane helix</keyword>
<dbReference type="InterPro" id="IPR011642">
    <property type="entry name" value="Gate_dom"/>
</dbReference>
<dbReference type="InterPro" id="IPR008276">
    <property type="entry name" value="C_nuclsd_transpt"/>
</dbReference>
<feature type="transmembrane region" description="Helical" evidence="1">
    <location>
        <begin position="13"/>
        <end position="33"/>
    </location>
</feature>
<dbReference type="AlphaFoldDB" id="A0A382JQE6"/>
<feature type="transmembrane region" description="Helical" evidence="1">
    <location>
        <begin position="156"/>
        <end position="176"/>
    </location>
</feature>
<feature type="domain" description="Concentrative nucleoside transporter N-terminal" evidence="2">
    <location>
        <begin position="1"/>
        <end position="66"/>
    </location>
</feature>
<keyword evidence="1" id="KW-0812">Transmembrane</keyword>
<reference evidence="4" key="1">
    <citation type="submission" date="2018-05" db="EMBL/GenBank/DDBJ databases">
        <authorList>
            <person name="Lanie J.A."/>
            <person name="Ng W.-L."/>
            <person name="Kazmierczak K.M."/>
            <person name="Andrzejewski T.M."/>
            <person name="Davidsen T.M."/>
            <person name="Wayne K.J."/>
            <person name="Tettelin H."/>
            <person name="Glass J.I."/>
            <person name="Rusch D."/>
            <person name="Podicherti R."/>
            <person name="Tsui H.-C.T."/>
            <person name="Winkler M.E."/>
        </authorList>
    </citation>
    <scope>NUCLEOTIDE SEQUENCE</scope>
</reference>
<feature type="transmembrane region" description="Helical" evidence="1">
    <location>
        <begin position="88"/>
        <end position="112"/>
    </location>
</feature>
<dbReference type="GO" id="GO:0005886">
    <property type="term" value="C:plasma membrane"/>
    <property type="evidence" value="ECO:0007669"/>
    <property type="project" value="TreeGrafter"/>
</dbReference>
<keyword evidence="1" id="KW-0472">Membrane</keyword>
<dbReference type="PANTHER" id="PTHR10590">
    <property type="entry name" value="SODIUM/NUCLEOSIDE COTRANSPORTER"/>
    <property type="match status" value="1"/>
</dbReference>
<feature type="domain" description="Nucleoside transporter/FeoB GTPase Gate" evidence="3">
    <location>
        <begin position="81"/>
        <end position="177"/>
    </location>
</feature>
<gene>
    <name evidence="4" type="ORF">METZ01_LOCUS266749</name>
</gene>
<dbReference type="GO" id="GO:0005415">
    <property type="term" value="F:nucleoside:sodium symporter activity"/>
    <property type="evidence" value="ECO:0007669"/>
    <property type="project" value="TreeGrafter"/>
</dbReference>
<accession>A0A382JQE6</accession>
<dbReference type="Pfam" id="PF07670">
    <property type="entry name" value="Gate"/>
    <property type="match status" value="1"/>
</dbReference>